<name>A0A365UAS9_9RHOB</name>
<organism evidence="1 2">
    <name type="scientific">Rhodosalinus halophilus</name>
    <dbReference type="NCBI Taxonomy" id="2259333"/>
    <lineage>
        <taxon>Bacteria</taxon>
        <taxon>Pseudomonadati</taxon>
        <taxon>Pseudomonadota</taxon>
        <taxon>Alphaproteobacteria</taxon>
        <taxon>Rhodobacterales</taxon>
        <taxon>Paracoccaceae</taxon>
        <taxon>Rhodosalinus</taxon>
    </lineage>
</organism>
<evidence type="ECO:0000313" key="2">
    <source>
        <dbReference type="Proteomes" id="UP000253370"/>
    </source>
</evidence>
<protein>
    <submittedName>
        <fullName evidence="1">DUF2125 domain-containing protein</fullName>
    </submittedName>
</protein>
<gene>
    <name evidence="1" type="ORF">DRV85_05905</name>
</gene>
<reference evidence="1 2" key="1">
    <citation type="submission" date="2018-07" db="EMBL/GenBank/DDBJ databases">
        <title>Rhodosalinus sp. strain E84T genomic sequence and assembly.</title>
        <authorList>
            <person name="Liu Z.-W."/>
            <person name="Lu D.-C."/>
        </authorList>
    </citation>
    <scope>NUCLEOTIDE SEQUENCE [LARGE SCALE GENOMIC DNA]</scope>
    <source>
        <strain evidence="1 2">E84</strain>
    </source>
</reference>
<keyword evidence="2" id="KW-1185">Reference proteome</keyword>
<evidence type="ECO:0000313" key="1">
    <source>
        <dbReference type="EMBL" id="RBI86285.1"/>
    </source>
</evidence>
<dbReference type="OrthoDB" id="7625707at2"/>
<proteinExistence type="predicted"/>
<accession>A0A365UAS9</accession>
<dbReference type="InterPro" id="IPR018666">
    <property type="entry name" value="DUF2125"/>
</dbReference>
<comment type="caution">
    <text evidence="1">The sequence shown here is derived from an EMBL/GenBank/DDBJ whole genome shotgun (WGS) entry which is preliminary data.</text>
</comment>
<dbReference type="AlphaFoldDB" id="A0A365UAS9"/>
<dbReference type="RefSeq" id="WP_113288522.1">
    <property type="nucleotide sequence ID" value="NZ_QNTQ01000005.1"/>
</dbReference>
<sequence>MKRLLILIVLAALAWSGYWAFGAWQLRQSEAQWFEERRGEGWQAEYADLAVRGFPYRFDTTLTDVALADPATGLAWQAPRFQLLRLSYRPNHLIALWPGEQVLATPERRFVVRSDDMRASLIPRPGAARALERATLVAETMQIVPERGGAWALARLNLAAERTPAAEATYRVGLSLDGLAPPEPPQRLPQTLDALRLDATVAFTAPWDAAAIAEARPQPVRIELDAAEAVWGRLVLRAAGRLDVGASGLPEGRIEIRAENWRAILDLARESGALPDGLADNLESGLALLARLSGNPETLDVPLDFTNGRVQLGPIPLGPAPRIVIP</sequence>
<dbReference type="Pfam" id="PF09898">
    <property type="entry name" value="DUF2125"/>
    <property type="match status" value="1"/>
</dbReference>
<dbReference type="Proteomes" id="UP000253370">
    <property type="component" value="Unassembled WGS sequence"/>
</dbReference>
<dbReference type="EMBL" id="QNTQ01000005">
    <property type="protein sequence ID" value="RBI86285.1"/>
    <property type="molecule type" value="Genomic_DNA"/>
</dbReference>